<evidence type="ECO:0000256" key="1">
    <source>
        <dbReference type="ARBA" id="ARBA00006594"/>
    </source>
</evidence>
<dbReference type="PIRSF" id="PIRSF000398">
    <property type="entry name" value="M_m6A_EcoRV"/>
    <property type="match status" value="1"/>
</dbReference>
<reference evidence="7 8" key="1">
    <citation type="journal article" date="2013" name="J. Virol.">
        <title>Insights into head-tailed viruses infecting extremely halophilic archaea.</title>
        <authorList>
            <person name="Pietila M.K."/>
            <person name="Laurinmaki P."/>
            <person name="Russell D.A."/>
            <person name="Ko C.C."/>
            <person name="Jacobs-Sera D."/>
            <person name="Butcher S.J."/>
            <person name="Bamford D.H."/>
            <person name="Hendrix R.W."/>
        </authorList>
    </citation>
    <scope>NUCLEOTIDE SEQUENCE [LARGE SCALE GENOMIC DNA]</scope>
</reference>
<keyword evidence="5" id="KW-0949">S-adenosyl-L-methionine</keyword>
<dbReference type="InterPro" id="IPR012327">
    <property type="entry name" value="MeTrfase_D12"/>
</dbReference>
<dbReference type="PRINTS" id="PR00505">
    <property type="entry name" value="D12N6MTFRASE"/>
</dbReference>
<proteinExistence type="inferred from homology"/>
<name>L7TJ93_9CAUD</name>
<dbReference type="GO" id="GO:0009307">
    <property type="term" value="P:DNA restriction-modification system"/>
    <property type="evidence" value="ECO:0007669"/>
    <property type="project" value="InterPro"/>
</dbReference>
<dbReference type="EMBL" id="KC117377">
    <property type="protein sequence ID" value="AGC34458.1"/>
    <property type="molecule type" value="Genomic_DNA"/>
</dbReference>
<evidence type="ECO:0000256" key="2">
    <source>
        <dbReference type="ARBA" id="ARBA00011900"/>
    </source>
</evidence>
<dbReference type="RefSeq" id="YP_007378994.1">
    <property type="nucleotide sequence ID" value="NC_020158.1"/>
</dbReference>
<evidence type="ECO:0000313" key="7">
    <source>
        <dbReference type="EMBL" id="AGC34458.1"/>
    </source>
</evidence>
<dbReference type="GO" id="GO:0006298">
    <property type="term" value="P:mismatch repair"/>
    <property type="evidence" value="ECO:0007669"/>
    <property type="project" value="TreeGrafter"/>
</dbReference>
<dbReference type="InterPro" id="IPR023095">
    <property type="entry name" value="Ade_MeTrfase_dom_2"/>
</dbReference>
<dbReference type="GO" id="GO:1904047">
    <property type="term" value="F:S-adenosyl-L-methionine binding"/>
    <property type="evidence" value="ECO:0007669"/>
    <property type="project" value="TreeGrafter"/>
</dbReference>
<keyword evidence="4 7" id="KW-0808">Transferase</keyword>
<evidence type="ECO:0000313" key="8">
    <source>
        <dbReference type="Proteomes" id="UP000011137"/>
    </source>
</evidence>
<dbReference type="Pfam" id="PF02086">
    <property type="entry name" value="MethyltransfD12"/>
    <property type="match status" value="1"/>
</dbReference>
<dbReference type="PANTHER" id="PTHR30481">
    <property type="entry name" value="DNA ADENINE METHYLASE"/>
    <property type="match status" value="1"/>
</dbReference>
<dbReference type="SUPFAM" id="SSF53335">
    <property type="entry name" value="S-adenosyl-L-methionine-dependent methyltransferases"/>
    <property type="match status" value="1"/>
</dbReference>
<protein>
    <recommendedName>
        <fullName evidence="2">site-specific DNA-methyltransferase (adenine-specific)</fullName>
        <ecNumber evidence="2">2.1.1.72</ecNumber>
    </recommendedName>
</protein>
<gene>
    <name evidence="7" type="primary">89</name>
    <name evidence="7" type="ORF">HVTV1_89</name>
</gene>
<dbReference type="InterPro" id="IPR012263">
    <property type="entry name" value="M_m6A_EcoRV"/>
</dbReference>
<dbReference type="GO" id="GO:0043565">
    <property type="term" value="F:sequence-specific DNA binding"/>
    <property type="evidence" value="ECO:0007669"/>
    <property type="project" value="TreeGrafter"/>
</dbReference>
<comment type="similarity">
    <text evidence="1">Belongs to the N(4)/N(6)-methyltransferase family.</text>
</comment>
<dbReference type="KEGG" id="vg:14477330"/>
<accession>L7TJ93</accession>
<dbReference type="GO" id="GO:0009007">
    <property type="term" value="F:site-specific DNA-methyltransferase (adenine-specific) activity"/>
    <property type="evidence" value="ECO:0007669"/>
    <property type="project" value="UniProtKB-EC"/>
</dbReference>
<evidence type="ECO:0000256" key="5">
    <source>
        <dbReference type="ARBA" id="ARBA00022691"/>
    </source>
</evidence>
<keyword evidence="8" id="KW-1185">Reference proteome</keyword>
<dbReference type="Gene3D" id="1.10.1020.10">
    <property type="entry name" value="Adenine-specific Methyltransferase, Domain 2"/>
    <property type="match status" value="1"/>
</dbReference>
<dbReference type="Proteomes" id="UP000011137">
    <property type="component" value="Segment"/>
</dbReference>
<dbReference type="Gene3D" id="3.40.50.150">
    <property type="entry name" value="Vaccinia Virus protein VP39"/>
    <property type="match status" value="1"/>
</dbReference>
<dbReference type="EC" id="2.1.1.72" evidence="2"/>
<dbReference type="GO" id="GO:0032259">
    <property type="term" value="P:methylation"/>
    <property type="evidence" value="ECO:0007669"/>
    <property type="project" value="UniProtKB-KW"/>
</dbReference>
<dbReference type="OrthoDB" id="8927at10239"/>
<dbReference type="InterPro" id="IPR029063">
    <property type="entry name" value="SAM-dependent_MTases_sf"/>
</dbReference>
<dbReference type="REBASE" id="59071">
    <property type="entry name" value="M.HviTV1ORF89P"/>
</dbReference>
<keyword evidence="3 7" id="KW-0489">Methyltransferase</keyword>
<sequence>MPKKNTGTVNYPGGKTTLAPWIISHFPEHECYVEPFGGSASVLFNKPRSTIEVYNDVYGRVVNYFEVCRDRGDELREWLEMTPYSRELYEEYSQDLEDGKEPDDEVARAGRFFYLQTTSFSAKPNGGFRINTTARSPADETTHKYEKSKEQVSRVADRFKEVIIENLDFEEVVTKYDSTNCLFYCDPPYVGDRSGNKYYAVGNDFDHARFAELITDVDGDVVISYDELPDVLETKIDKTWFVSEKKRRYSSSMDSSQNVERLVMNFNPDEASFDTQATDVLDF</sequence>
<evidence type="ECO:0000256" key="6">
    <source>
        <dbReference type="ARBA" id="ARBA00047942"/>
    </source>
</evidence>
<dbReference type="GeneID" id="14477330"/>
<evidence type="ECO:0000256" key="3">
    <source>
        <dbReference type="ARBA" id="ARBA00022603"/>
    </source>
</evidence>
<evidence type="ECO:0000256" key="4">
    <source>
        <dbReference type="ARBA" id="ARBA00022679"/>
    </source>
</evidence>
<organism evidence="7 8">
    <name type="scientific">Haloarcula vallismortis tailed virus 1</name>
    <dbReference type="NCBI Taxonomy" id="1262528"/>
    <lineage>
        <taxon>Viruses</taxon>
        <taxon>Duplodnaviria</taxon>
        <taxon>Heunggongvirae</taxon>
        <taxon>Uroviricota</taxon>
        <taxon>Caudoviricetes</taxon>
        <taxon>Thumleimavirales</taxon>
        <taxon>Druskaviridae</taxon>
        <taxon>Tredecimvirus</taxon>
        <taxon>Tredecimvirus thailandense</taxon>
        <taxon>Tredecimvirus HVTV1</taxon>
    </lineage>
</organism>
<comment type="catalytic activity">
    <reaction evidence="6">
        <text>a 2'-deoxyadenosine in DNA + S-adenosyl-L-methionine = an N(6)-methyl-2'-deoxyadenosine in DNA + S-adenosyl-L-homocysteine + H(+)</text>
        <dbReference type="Rhea" id="RHEA:15197"/>
        <dbReference type="Rhea" id="RHEA-COMP:12418"/>
        <dbReference type="Rhea" id="RHEA-COMP:12419"/>
        <dbReference type="ChEBI" id="CHEBI:15378"/>
        <dbReference type="ChEBI" id="CHEBI:57856"/>
        <dbReference type="ChEBI" id="CHEBI:59789"/>
        <dbReference type="ChEBI" id="CHEBI:90615"/>
        <dbReference type="ChEBI" id="CHEBI:90616"/>
        <dbReference type="EC" id="2.1.1.72"/>
    </reaction>
</comment>
<dbReference type="PANTHER" id="PTHR30481:SF4">
    <property type="entry name" value="SITE-SPECIFIC DNA-METHYLTRANSFERASE (ADENINE-SPECIFIC)"/>
    <property type="match status" value="1"/>
</dbReference>